<evidence type="ECO:0000313" key="1">
    <source>
        <dbReference type="EMBL" id="KAB8291882.1"/>
    </source>
</evidence>
<proteinExistence type="predicted"/>
<dbReference type="Proteomes" id="UP000326757">
    <property type="component" value="Unassembled WGS sequence"/>
</dbReference>
<reference evidence="1 2" key="1">
    <citation type="submission" date="2019-06" db="EMBL/GenBank/DDBJ databases">
        <title>Genome Sequence of the Brown Rot Fungal Pathogen Monilinia laxa.</title>
        <authorList>
            <person name="De Miccolis Angelini R.M."/>
            <person name="Landi L."/>
            <person name="Abate D."/>
            <person name="Pollastro S."/>
            <person name="Romanazzi G."/>
            <person name="Faretra F."/>
        </authorList>
    </citation>
    <scope>NUCLEOTIDE SEQUENCE [LARGE SCALE GENOMIC DNA]</scope>
    <source>
        <strain evidence="1 2">Mlax316</strain>
    </source>
</reference>
<dbReference type="EMBL" id="VIGI01000014">
    <property type="protein sequence ID" value="KAB8291882.1"/>
    <property type="molecule type" value="Genomic_DNA"/>
</dbReference>
<dbReference type="AlphaFoldDB" id="A0A5N6JSM2"/>
<evidence type="ECO:0000313" key="2">
    <source>
        <dbReference type="Proteomes" id="UP000326757"/>
    </source>
</evidence>
<sequence>MKVSNTTEDHGKLRIGSVDLKSSIHLDCFLHPPFALFKPPISEPQNSNGDMDTPDTFKPFPSFTFVHLNPPHLDTKRALFPSMLPSLASPHKTKTIVFSVDLTLHSRIYTHT</sequence>
<accession>A0A5N6JSM2</accession>
<gene>
    <name evidence="1" type="ORF">EYC80_006658</name>
</gene>
<protein>
    <submittedName>
        <fullName evidence="1">Uncharacterized protein</fullName>
    </submittedName>
</protein>
<comment type="caution">
    <text evidence="1">The sequence shown here is derived from an EMBL/GenBank/DDBJ whole genome shotgun (WGS) entry which is preliminary data.</text>
</comment>
<keyword evidence="2" id="KW-1185">Reference proteome</keyword>
<organism evidence="1 2">
    <name type="scientific">Monilinia laxa</name>
    <name type="common">Brown rot fungus</name>
    <name type="synonym">Sclerotinia laxa</name>
    <dbReference type="NCBI Taxonomy" id="61186"/>
    <lineage>
        <taxon>Eukaryota</taxon>
        <taxon>Fungi</taxon>
        <taxon>Dikarya</taxon>
        <taxon>Ascomycota</taxon>
        <taxon>Pezizomycotina</taxon>
        <taxon>Leotiomycetes</taxon>
        <taxon>Helotiales</taxon>
        <taxon>Sclerotiniaceae</taxon>
        <taxon>Monilinia</taxon>
    </lineage>
</organism>
<name>A0A5N6JSM2_MONLA</name>